<dbReference type="Proteomes" id="UP000655410">
    <property type="component" value="Unassembled WGS sequence"/>
</dbReference>
<evidence type="ECO:0000313" key="4">
    <source>
        <dbReference type="Proteomes" id="UP000655410"/>
    </source>
</evidence>
<keyword evidence="2" id="KW-0472">Membrane</keyword>
<name>A0ABQ2NA38_9ACTN</name>
<feature type="compositionally biased region" description="Pro residues" evidence="1">
    <location>
        <begin position="44"/>
        <end position="53"/>
    </location>
</feature>
<evidence type="ECO:0000313" key="3">
    <source>
        <dbReference type="EMBL" id="GGO87245.1"/>
    </source>
</evidence>
<sequence length="146" mass="15303">MTQEPSANEGSEDEKAWADIVAGWGESPVGDVPEAESIAEPAASQPPAPPEPETPAWNPVPFDLADEGAFVPPTPPPVPLPSPPRLLAWIGVIGSPLVFLVFLVLGLTLPSWASTLLVAAFIGGFVFLVATMRNDPPDPYDDGARV</sequence>
<accession>A0ABQ2NA38</accession>
<evidence type="ECO:0000256" key="1">
    <source>
        <dbReference type="SAM" id="MobiDB-lite"/>
    </source>
</evidence>
<proteinExistence type="predicted"/>
<evidence type="ECO:0008006" key="5">
    <source>
        <dbReference type="Google" id="ProtNLM"/>
    </source>
</evidence>
<feature type="transmembrane region" description="Helical" evidence="2">
    <location>
        <begin position="86"/>
        <end position="105"/>
    </location>
</feature>
<organism evidence="3 4">
    <name type="scientific">Nocardioides phosphati</name>
    <dbReference type="NCBI Taxonomy" id="1867775"/>
    <lineage>
        <taxon>Bacteria</taxon>
        <taxon>Bacillati</taxon>
        <taxon>Actinomycetota</taxon>
        <taxon>Actinomycetes</taxon>
        <taxon>Propionibacteriales</taxon>
        <taxon>Nocardioidaceae</taxon>
        <taxon>Nocardioides</taxon>
    </lineage>
</organism>
<keyword evidence="2" id="KW-0812">Transmembrane</keyword>
<dbReference type="RefSeq" id="WP_188783046.1">
    <property type="nucleotide sequence ID" value="NZ_BMNI01000002.1"/>
</dbReference>
<keyword evidence="4" id="KW-1185">Reference proteome</keyword>
<gene>
    <name evidence="3" type="ORF">GCM10011584_11390</name>
</gene>
<keyword evidence="2" id="KW-1133">Transmembrane helix</keyword>
<reference evidence="4" key="1">
    <citation type="journal article" date="2019" name="Int. J. Syst. Evol. Microbiol.">
        <title>The Global Catalogue of Microorganisms (GCM) 10K type strain sequencing project: providing services to taxonomists for standard genome sequencing and annotation.</title>
        <authorList>
            <consortium name="The Broad Institute Genomics Platform"/>
            <consortium name="The Broad Institute Genome Sequencing Center for Infectious Disease"/>
            <person name="Wu L."/>
            <person name="Ma J."/>
        </authorList>
    </citation>
    <scope>NUCLEOTIDE SEQUENCE [LARGE SCALE GENOMIC DNA]</scope>
    <source>
        <strain evidence="4">CGMCC 4.7371</strain>
    </source>
</reference>
<protein>
    <recommendedName>
        <fullName evidence="5">DUF308 domain-containing protein</fullName>
    </recommendedName>
</protein>
<feature type="region of interest" description="Disordered" evidence="1">
    <location>
        <begin position="1"/>
        <end position="76"/>
    </location>
</feature>
<evidence type="ECO:0000256" key="2">
    <source>
        <dbReference type="SAM" id="Phobius"/>
    </source>
</evidence>
<comment type="caution">
    <text evidence="3">The sequence shown here is derived from an EMBL/GenBank/DDBJ whole genome shotgun (WGS) entry which is preliminary data.</text>
</comment>
<dbReference type="EMBL" id="BMNI01000002">
    <property type="protein sequence ID" value="GGO87245.1"/>
    <property type="molecule type" value="Genomic_DNA"/>
</dbReference>
<feature type="transmembrane region" description="Helical" evidence="2">
    <location>
        <begin position="112"/>
        <end position="132"/>
    </location>
</feature>